<dbReference type="CDD" id="cd14713">
    <property type="entry name" value="bZIP_CEBPG"/>
    <property type="match status" value="1"/>
</dbReference>
<organism evidence="9 10">
    <name type="scientific">Ciona intestinalis</name>
    <name type="common">Transparent sea squirt</name>
    <name type="synonym">Ascidia intestinalis</name>
    <dbReference type="NCBI Taxonomy" id="7719"/>
    <lineage>
        <taxon>Eukaryota</taxon>
        <taxon>Metazoa</taxon>
        <taxon>Chordata</taxon>
        <taxon>Tunicata</taxon>
        <taxon>Ascidiacea</taxon>
        <taxon>Phlebobranchia</taxon>
        <taxon>Cionidae</taxon>
        <taxon>Ciona</taxon>
    </lineage>
</organism>
<feature type="domain" description="BZIP" evidence="8">
    <location>
        <begin position="70"/>
        <end position="133"/>
    </location>
</feature>
<feature type="compositionally biased region" description="Basic and acidic residues" evidence="7">
    <location>
        <begin position="90"/>
        <end position="100"/>
    </location>
</feature>
<name>F6WQK5_CIOIN</name>
<dbReference type="PANTHER" id="PTHR23334:SF69">
    <property type="entry name" value="CCAAT_ENHANCER-BINDING PROTEIN GAMMA"/>
    <property type="match status" value="1"/>
</dbReference>
<evidence type="ECO:0000256" key="3">
    <source>
        <dbReference type="ARBA" id="ARBA00023015"/>
    </source>
</evidence>
<reference evidence="9" key="2">
    <citation type="journal article" date="2008" name="Genome Biol.">
        <title>Improved genome assembly and evidence-based global gene model set for the chordate Ciona intestinalis: new insight into intron and operon populations.</title>
        <authorList>
            <person name="Satou Y."/>
            <person name="Mineta K."/>
            <person name="Ogasawara M."/>
            <person name="Sasakura Y."/>
            <person name="Shoguchi E."/>
            <person name="Ueno K."/>
            <person name="Yamada L."/>
            <person name="Matsumoto J."/>
            <person name="Wasserscheid J."/>
            <person name="Dewar K."/>
            <person name="Wiley G.B."/>
            <person name="Macmil S.L."/>
            <person name="Roe B.A."/>
            <person name="Zeller R.W."/>
            <person name="Hastings K.E."/>
            <person name="Lemaire P."/>
            <person name="Lindquist E."/>
            <person name="Endo T."/>
            <person name="Hotta K."/>
            <person name="Inaba K."/>
        </authorList>
    </citation>
    <scope>NUCLEOTIDE SEQUENCE [LARGE SCALE GENOMIC DNA]</scope>
    <source>
        <strain evidence="9">wild type</strain>
    </source>
</reference>
<dbReference type="Pfam" id="PF07716">
    <property type="entry name" value="bZIP_2"/>
    <property type="match status" value="1"/>
</dbReference>
<accession>F6WQK5</accession>
<dbReference type="GO" id="GO:0000981">
    <property type="term" value="F:DNA-binding transcription factor activity, RNA polymerase II-specific"/>
    <property type="evidence" value="ECO:0000318"/>
    <property type="project" value="GO_Central"/>
</dbReference>
<feature type="region of interest" description="Disordered" evidence="7">
    <location>
        <begin position="1"/>
        <end position="29"/>
    </location>
</feature>
<dbReference type="Gene3D" id="1.20.5.170">
    <property type="match status" value="1"/>
</dbReference>
<reference evidence="10" key="1">
    <citation type="journal article" date="2002" name="Science">
        <title>The draft genome of Ciona intestinalis: insights into chordate and vertebrate origins.</title>
        <authorList>
            <person name="Dehal P."/>
            <person name="Satou Y."/>
            <person name="Campbell R.K."/>
            <person name="Chapman J."/>
            <person name="Degnan B."/>
            <person name="De Tomaso A."/>
            <person name="Davidson B."/>
            <person name="Di Gregorio A."/>
            <person name="Gelpke M."/>
            <person name="Goodstein D.M."/>
            <person name="Harafuji N."/>
            <person name="Hastings K.E."/>
            <person name="Ho I."/>
            <person name="Hotta K."/>
            <person name="Huang W."/>
            <person name="Kawashima T."/>
            <person name="Lemaire P."/>
            <person name="Martinez D."/>
            <person name="Meinertzhagen I.A."/>
            <person name="Necula S."/>
            <person name="Nonaka M."/>
            <person name="Putnam N."/>
            <person name="Rash S."/>
            <person name="Saiga H."/>
            <person name="Satake M."/>
            <person name="Terry A."/>
            <person name="Yamada L."/>
            <person name="Wang H.G."/>
            <person name="Awazu S."/>
            <person name="Azumi K."/>
            <person name="Boore J."/>
            <person name="Branno M."/>
            <person name="Chin-Bow S."/>
            <person name="DeSantis R."/>
            <person name="Doyle S."/>
            <person name="Francino P."/>
            <person name="Keys D.N."/>
            <person name="Haga S."/>
            <person name="Hayashi H."/>
            <person name="Hino K."/>
            <person name="Imai K.S."/>
            <person name="Inaba K."/>
            <person name="Kano S."/>
            <person name="Kobayashi K."/>
            <person name="Kobayashi M."/>
            <person name="Lee B.I."/>
            <person name="Makabe K.W."/>
            <person name="Manohar C."/>
            <person name="Matassi G."/>
            <person name="Medina M."/>
            <person name="Mochizuki Y."/>
            <person name="Mount S."/>
            <person name="Morishita T."/>
            <person name="Miura S."/>
            <person name="Nakayama A."/>
            <person name="Nishizaka S."/>
            <person name="Nomoto H."/>
            <person name="Ohta F."/>
            <person name="Oishi K."/>
            <person name="Rigoutsos I."/>
            <person name="Sano M."/>
            <person name="Sasaki A."/>
            <person name="Sasakura Y."/>
            <person name="Shoguchi E."/>
            <person name="Shin-i T."/>
            <person name="Spagnuolo A."/>
            <person name="Stainier D."/>
            <person name="Suzuki M.M."/>
            <person name="Tassy O."/>
            <person name="Takatori N."/>
            <person name="Tokuoka M."/>
            <person name="Yagi K."/>
            <person name="Yoshizaki F."/>
            <person name="Wada S."/>
            <person name="Zhang C."/>
            <person name="Hyatt P.D."/>
            <person name="Larimer F."/>
            <person name="Detter C."/>
            <person name="Doggett N."/>
            <person name="Glavina T."/>
            <person name="Hawkins T."/>
            <person name="Richardson P."/>
            <person name="Lucas S."/>
            <person name="Kohara Y."/>
            <person name="Levine M."/>
            <person name="Satoh N."/>
            <person name="Rokhsar D.S."/>
        </authorList>
    </citation>
    <scope>NUCLEOTIDE SEQUENCE [LARGE SCALE GENOMIC DNA]</scope>
</reference>
<comment type="subcellular location">
    <subcellularLocation>
        <location evidence="1">Nucleus</location>
    </subcellularLocation>
</comment>
<evidence type="ECO:0000256" key="4">
    <source>
        <dbReference type="ARBA" id="ARBA00023125"/>
    </source>
</evidence>
<dbReference type="Proteomes" id="UP000008144">
    <property type="component" value="Chromosome 3"/>
</dbReference>
<dbReference type="InterPro" id="IPR004827">
    <property type="entry name" value="bZIP"/>
</dbReference>
<dbReference type="SMART" id="SM00338">
    <property type="entry name" value="BRLZ"/>
    <property type="match status" value="1"/>
</dbReference>
<protein>
    <recommendedName>
        <fullName evidence="8">BZIP domain-containing protein</fullName>
    </recommendedName>
</protein>
<feature type="compositionally biased region" description="Polar residues" evidence="7">
    <location>
        <begin position="162"/>
        <end position="182"/>
    </location>
</feature>
<evidence type="ECO:0000259" key="8">
    <source>
        <dbReference type="PROSITE" id="PS50217"/>
    </source>
</evidence>
<dbReference type="GeneTree" id="ENSGT00940000166016"/>
<dbReference type="InParanoid" id="F6WQK5"/>
<dbReference type="OMA" id="PGWNSAP"/>
<evidence type="ECO:0000256" key="6">
    <source>
        <dbReference type="ARBA" id="ARBA00023242"/>
    </source>
</evidence>
<comment type="interaction">
    <interactant intactId="EBI-26590857">
        <id>F6WQK5</id>
    </interactant>
    <interactant intactId="EBI-26590887">
        <id>F6SWN3</id>
    </interactant>
    <organismsDiffer>false</organismsDiffer>
    <experiments>2</experiments>
</comment>
<dbReference type="GO" id="GO:0006357">
    <property type="term" value="P:regulation of transcription by RNA polymerase II"/>
    <property type="evidence" value="ECO:0000318"/>
    <property type="project" value="GO_Central"/>
</dbReference>
<evidence type="ECO:0000256" key="1">
    <source>
        <dbReference type="ARBA" id="ARBA00004123"/>
    </source>
</evidence>
<dbReference type="HOGENOM" id="CLU_1502971_0_0_1"/>
<evidence type="ECO:0000313" key="9">
    <source>
        <dbReference type="Ensembl" id="ENSCINP00000023749.1"/>
    </source>
</evidence>
<comment type="interaction">
    <interactant intactId="EBI-26590857">
        <id>F6WQK5</id>
    </interactant>
    <interactant intactId="EBI-26590938">
        <id>F6WD51</id>
        <label>atf3</label>
    </interactant>
    <organismsDiffer>false</organismsDiffer>
    <experiments>2</experiments>
</comment>
<sequence length="182" mass="20073">MNNQNDTGTPSGSGNQDTNVNFGDPGQTAEPLIKFKYPQRPQTVPAVQNFGGKAPPPSKAIVKGELEGDQDDYVKRRQRNNIAVKKSREKSREKSQITSERIDQLKEENCVLENKVEVLNQELKVLKQVFMDHAKGFSGSGIDLPDLEQLEKLLGHKLTDKPGTSQMHDNKTNGPSCSGSKS</sequence>
<dbReference type="IntAct" id="F6WQK5">
    <property type="interactions" value="4"/>
</dbReference>
<keyword evidence="10" id="KW-1185">Reference proteome</keyword>
<keyword evidence="3" id="KW-0805">Transcription regulation</keyword>
<feature type="compositionally biased region" description="Polar residues" evidence="7">
    <location>
        <begin position="1"/>
        <end position="21"/>
    </location>
</feature>
<comment type="similarity">
    <text evidence="2">Belongs to the bZIP family. C/EBP subfamily.</text>
</comment>
<feature type="region of interest" description="Disordered" evidence="7">
    <location>
        <begin position="155"/>
        <end position="182"/>
    </location>
</feature>
<keyword evidence="4" id="KW-0238">DNA-binding</keyword>
<dbReference type="AlphaFoldDB" id="F6WQK5"/>
<dbReference type="PANTHER" id="PTHR23334">
    <property type="entry name" value="CCAAT/ENHANCER BINDING PROTEIN"/>
    <property type="match status" value="1"/>
</dbReference>
<dbReference type="SUPFAM" id="SSF57959">
    <property type="entry name" value="Leucine zipper domain"/>
    <property type="match status" value="1"/>
</dbReference>
<dbReference type="GO" id="GO:0005634">
    <property type="term" value="C:nucleus"/>
    <property type="evidence" value="ECO:0007669"/>
    <property type="project" value="UniProtKB-SubCell"/>
</dbReference>
<reference evidence="9" key="3">
    <citation type="submission" date="2025-08" db="UniProtKB">
        <authorList>
            <consortium name="Ensembl"/>
        </authorList>
    </citation>
    <scope>IDENTIFICATION</scope>
</reference>
<keyword evidence="5" id="KW-0804">Transcription</keyword>
<dbReference type="InterPro" id="IPR031106">
    <property type="entry name" value="C/EBP"/>
</dbReference>
<dbReference type="PROSITE" id="PS50217">
    <property type="entry name" value="BZIP"/>
    <property type="match status" value="1"/>
</dbReference>
<evidence type="ECO:0000256" key="2">
    <source>
        <dbReference type="ARBA" id="ARBA00006951"/>
    </source>
</evidence>
<evidence type="ECO:0000256" key="5">
    <source>
        <dbReference type="ARBA" id="ARBA00023163"/>
    </source>
</evidence>
<feature type="region of interest" description="Disordered" evidence="7">
    <location>
        <begin position="41"/>
        <end position="100"/>
    </location>
</feature>
<evidence type="ECO:0000256" key="7">
    <source>
        <dbReference type="SAM" id="MobiDB-lite"/>
    </source>
</evidence>
<dbReference type="EMBL" id="EAAA01001685">
    <property type="status" value="NOT_ANNOTATED_CDS"/>
    <property type="molecule type" value="Genomic_DNA"/>
</dbReference>
<dbReference type="GO" id="GO:0000978">
    <property type="term" value="F:RNA polymerase II cis-regulatory region sequence-specific DNA binding"/>
    <property type="evidence" value="ECO:0000318"/>
    <property type="project" value="GO_Central"/>
</dbReference>
<dbReference type="GO" id="GO:0006351">
    <property type="term" value="P:DNA-templated transcription"/>
    <property type="evidence" value="ECO:0007669"/>
    <property type="project" value="InterPro"/>
</dbReference>
<dbReference type="STRING" id="7719.ENSCINP00000023749"/>
<proteinExistence type="evidence at protein level"/>
<keyword evidence="6" id="KW-0539">Nucleus</keyword>
<dbReference type="Ensembl" id="ENSCINT00000023995.1">
    <property type="protein sequence ID" value="ENSCINP00000023749.1"/>
    <property type="gene ID" value="ENSCING00000012799.1"/>
</dbReference>
<comment type="interaction">
    <interactant intactId="EBI-26590857">
        <id>F6WQK5</id>
    </interactant>
    <interactant intactId="EBI-26590909">
        <id>Q4H3V8</id>
        <label>Ci-ATF4/5</label>
    </interactant>
    <organismsDiffer>false</organismsDiffer>
    <experiments>2</experiments>
</comment>
<reference evidence="9" key="4">
    <citation type="submission" date="2025-09" db="UniProtKB">
        <authorList>
            <consortium name="Ensembl"/>
        </authorList>
    </citation>
    <scope>IDENTIFICATION</scope>
</reference>
<evidence type="ECO:0000313" key="10">
    <source>
        <dbReference type="Proteomes" id="UP000008144"/>
    </source>
</evidence>
<dbReference type="InterPro" id="IPR046347">
    <property type="entry name" value="bZIP_sf"/>
</dbReference>